<name>A0AAD7V5H1_9FUNG</name>
<feature type="region of interest" description="Disordered" evidence="1">
    <location>
        <begin position="1"/>
        <end position="24"/>
    </location>
</feature>
<proteinExistence type="predicted"/>
<dbReference type="EMBL" id="JARTCD010000021">
    <property type="protein sequence ID" value="KAJ8658948.1"/>
    <property type="molecule type" value="Genomic_DNA"/>
</dbReference>
<comment type="caution">
    <text evidence="2">The sequence shown here is derived from an EMBL/GenBank/DDBJ whole genome shotgun (WGS) entry which is preliminary data.</text>
</comment>
<evidence type="ECO:0000256" key="1">
    <source>
        <dbReference type="SAM" id="MobiDB-lite"/>
    </source>
</evidence>
<sequence>MSDKDNDNNNNNTNNDKPQYDPVKLPKTLKDWMEWNRNCDMCIQVCRPPTEHNRNPGCKTMCLVRALEPTQQPPSIWQYNPLRNYAISVKATSYESPPSIADMQVFISTDPDYNINLGEQLDRVGRQASHVAKMSYDASKNYVDSWKDGTQATFFRRVYEVTTNKDQLQLLKDHAKKTIDVFWNGDDKNNKNNKPKDNNNNEDKKKDPPSDEKKDNDE</sequence>
<evidence type="ECO:0000313" key="3">
    <source>
        <dbReference type="Proteomes" id="UP001234581"/>
    </source>
</evidence>
<dbReference type="Proteomes" id="UP001234581">
    <property type="component" value="Unassembled WGS sequence"/>
</dbReference>
<dbReference type="AlphaFoldDB" id="A0AAD7V5H1"/>
<protein>
    <submittedName>
        <fullName evidence="2">Uncharacterized protein</fullName>
    </submittedName>
</protein>
<organism evidence="2 3">
    <name type="scientific">Lichtheimia ornata</name>
    <dbReference type="NCBI Taxonomy" id="688661"/>
    <lineage>
        <taxon>Eukaryota</taxon>
        <taxon>Fungi</taxon>
        <taxon>Fungi incertae sedis</taxon>
        <taxon>Mucoromycota</taxon>
        <taxon>Mucoromycotina</taxon>
        <taxon>Mucoromycetes</taxon>
        <taxon>Mucorales</taxon>
        <taxon>Lichtheimiaceae</taxon>
        <taxon>Lichtheimia</taxon>
    </lineage>
</organism>
<accession>A0AAD7V5H1</accession>
<dbReference type="RefSeq" id="XP_058343861.1">
    <property type="nucleotide sequence ID" value="XM_058485375.1"/>
</dbReference>
<dbReference type="GeneID" id="83212743"/>
<reference evidence="2 3" key="1">
    <citation type="submission" date="2023-03" db="EMBL/GenBank/DDBJ databases">
        <title>Genome sequence of Lichtheimia ornata CBS 291.66.</title>
        <authorList>
            <person name="Mohabir J.T."/>
            <person name="Shea T.P."/>
            <person name="Kurbessoian T."/>
            <person name="Berby B."/>
            <person name="Fontaine J."/>
            <person name="Livny J."/>
            <person name="Gnirke A."/>
            <person name="Stajich J.E."/>
            <person name="Cuomo C.A."/>
        </authorList>
    </citation>
    <scope>NUCLEOTIDE SEQUENCE [LARGE SCALE GENOMIC DNA]</scope>
    <source>
        <strain evidence="2">CBS 291.66</strain>
    </source>
</reference>
<feature type="compositionally biased region" description="Low complexity" evidence="1">
    <location>
        <begin position="8"/>
        <end position="17"/>
    </location>
</feature>
<evidence type="ECO:0000313" key="2">
    <source>
        <dbReference type="EMBL" id="KAJ8658948.1"/>
    </source>
</evidence>
<gene>
    <name evidence="2" type="ORF">O0I10_005330</name>
</gene>
<keyword evidence="3" id="KW-1185">Reference proteome</keyword>
<feature type="region of interest" description="Disordered" evidence="1">
    <location>
        <begin position="183"/>
        <end position="218"/>
    </location>
</feature>